<comment type="caution">
    <text evidence="2">The sequence shown here is derived from an EMBL/GenBank/DDBJ whole genome shotgun (WGS) entry which is preliminary data.</text>
</comment>
<evidence type="ECO:0000313" key="2">
    <source>
        <dbReference type="EMBL" id="RHG27483.1"/>
    </source>
</evidence>
<dbReference type="NCBIfam" id="TIGR04274">
    <property type="entry name" value="hypoxanDNAglyco"/>
    <property type="match status" value="1"/>
</dbReference>
<evidence type="ECO:0000259" key="1">
    <source>
        <dbReference type="SMART" id="SM00986"/>
    </source>
</evidence>
<organism evidence="2 3">
    <name type="scientific">Roseburia intestinalis</name>
    <dbReference type="NCBI Taxonomy" id="166486"/>
    <lineage>
        <taxon>Bacteria</taxon>
        <taxon>Bacillati</taxon>
        <taxon>Bacillota</taxon>
        <taxon>Clostridia</taxon>
        <taxon>Lachnospirales</taxon>
        <taxon>Lachnospiraceae</taxon>
        <taxon>Roseburia</taxon>
    </lineage>
</organism>
<dbReference type="RefSeq" id="WP_118772604.1">
    <property type="nucleotide sequence ID" value="NZ_JBLYGU010000010.1"/>
</dbReference>
<keyword evidence="2" id="KW-0326">Glycosidase</keyword>
<dbReference type="InterPro" id="IPR036895">
    <property type="entry name" value="Uracil-DNA_glycosylase-like_sf"/>
</dbReference>
<dbReference type="Proteomes" id="UP000284051">
    <property type="component" value="Unassembled WGS sequence"/>
</dbReference>
<proteinExistence type="predicted"/>
<dbReference type="CDD" id="cd10032">
    <property type="entry name" value="UDG-F6_HDG"/>
    <property type="match status" value="1"/>
</dbReference>
<dbReference type="EC" id="3.2.2.15" evidence="2"/>
<gene>
    <name evidence="2" type="ORF">DW264_12075</name>
</gene>
<dbReference type="AlphaFoldDB" id="A0A3R6GVF8"/>
<dbReference type="Gene3D" id="3.40.470.10">
    <property type="entry name" value="Uracil-DNA glycosylase-like domain"/>
    <property type="match status" value="1"/>
</dbReference>
<dbReference type="SMART" id="SM00986">
    <property type="entry name" value="UDG"/>
    <property type="match status" value="1"/>
</dbReference>
<name>A0A3R6GVF8_9FIRM</name>
<dbReference type="SUPFAM" id="SSF52141">
    <property type="entry name" value="Uracil-DNA glycosylase-like"/>
    <property type="match status" value="1"/>
</dbReference>
<keyword evidence="2" id="KW-0378">Hydrolase</keyword>
<dbReference type="InterPro" id="IPR026353">
    <property type="entry name" value="Hypoxan-DNA_Glyclase"/>
</dbReference>
<sequence>MEYTHVKHTFLPVYDEESRILILGSFPSVKSRENQFYYGHPQNRFWKVIAGIFKEPLPQTIDEKKELLLRHRIAVWDVIDSCDIVGSSDSSIRNVVPNDMNLILSNAKIQGIFANGGKAHQLFVKYCNKEGMPPVGKLPSTSPANAAWNLERLTAEWKTAFETYLEITEQEKTFEKRRNDDG</sequence>
<dbReference type="EMBL" id="QRID01000011">
    <property type="protein sequence ID" value="RHG27483.1"/>
    <property type="molecule type" value="Genomic_DNA"/>
</dbReference>
<reference evidence="2 3" key="1">
    <citation type="submission" date="2018-08" db="EMBL/GenBank/DDBJ databases">
        <title>A genome reference for cultivated species of the human gut microbiota.</title>
        <authorList>
            <person name="Zou Y."/>
            <person name="Xue W."/>
            <person name="Luo G."/>
        </authorList>
    </citation>
    <scope>NUCLEOTIDE SEQUENCE [LARGE SCALE GENOMIC DNA]</scope>
    <source>
        <strain evidence="2 3">AM22-21LB</strain>
    </source>
</reference>
<accession>A0A3R6GVF8</accession>
<dbReference type="InterPro" id="IPR005122">
    <property type="entry name" value="Uracil-DNA_glycosylase-like"/>
</dbReference>
<dbReference type="SMART" id="SM00987">
    <property type="entry name" value="UreE_C"/>
    <property type="match status" value="1"/>
</dbReference>
<evidence type="ECO:0000313" key="3">
    <source>
        <dbReference type="Proteomes" id="UP000284051"/>
    </source>
</evidence>
<dbReference type="GO" id="GO:0033958">
    <property type="term" value="F:DNA-deoxyinosine glycosylase activity"/>
    <property type="evidence" value="ECO:0007669"/>
    <property type="project" value="UniProtKB-EC"/>
</dbReference>
<feature type="domain" description="Uracil-DNA glycosylase-like" evidence="1">
    <location>
        <begin position="11"/>
        <end position="165"/>
    </location>
</feature>
<protein>
    <submittedName>
        <fullName evidence="2">DNA-deoxyinosine glycosylase</fullName>
        <ecNumber evidence="2">3.2.2.15</ecNumber>
    </submittedName>
</protein>
<dbReference type="Pfam" id="PF03167">
    <property type="entry name" value="UDG"/>
    <property type="match status" value="1"/>
</dbReference>